<protein>
    <recommendedName>
        <fullName evidence="13">Nnf1-domain-containing protein</fullName>
    </recommendedName>
</protein>
<dbReference type="GeneID" id="37012185"/>
<dbReference type="GO" id="GO:0005634">
    <property type="term" value="C:nucleus"/>
    <property type="evidence" value="ECO:0007669"/>
    <property type="project" value="UniProtKB-SubCell"/>
</dbReference>
<evidence type="ECO:0000256" key="10">
    <source>
        <dbReference type="SAM" id="Coils"/>
    </source>
</evidence>
<dbReference type="Pfam" id="PF03980">
    <property type="entry name" value="Nnf1"/>
    <property type="match status" value="1"/>
</dbReference>
<feature type="non-terminal residue" evidence="11">
    <location>
        <position position="1"/>
    </location>
</feature>
<name>A0A316U0E1_9BASI</name>
<evidence type="ECO:0000256" key="3">
    <source>
        <dbReference type="ARBA" id="ARBA00022454"/>
    </source>
</evidence>
<dbReference type="AlphaFoldDB" id="A0A316U0E1"/>
<dbReference type="GO" id="GO:0051301">
    <property type="term" value="P:cell division"/>
    <property type="evidence" value="ECO:0007669"/>
    <property type="project" value="UniProtKB-KW"/>
</dbReference>
<evidence type="ECO:0000256" key="8">
    <source>
        <dbReference type="ARBA" id="ARBA00023306"/>
    </source>
</evidence>
<feature type="coiled-coil region" evidence="10">
    <location>
        <begin position="113"/>
        <end position="165"/>
    </location>
</feature>
<dbReference type="EMBL" id="KZ819333">
    <property type="protein sequence ID" value="PWN18886.1"/>
    <property type="molecule type" value="Genomic_DNA"/>
</dbReference>
<reference evidence="11 12" key="1">
    <citation type="journal article" date="2018" name="Mol. Biol. Evol.">
        <title>Broad Genomic Sampling Reveals a Smut Pathogenic Ancestry of the Fungal Clade Ustilaginomycotina.</title>
        <authorList>
            <person name="Kijpornyongpan T."/>
            <person name="Mondo S.J."/>
            <person name="Barry K."/>
            <person name="Sandor L."/>
            <person name="Lee J."/>
            <person name="Lipzen A."/>
            <person name="Pangilinan J."/>
            <person name="LaButti K."/>
            <person name="Hainaut M."/>
            <person name="Henrissat B."/>
            <person name="Grigoriev I.V."/>
            <person name="Spatafora J.W."/>
            <person name="Aime M.C."/>
        </authorList>
    </citation>
    <scope>NUCLEOTIDE SEQUENCE [LARGE SCALE GENOMIC DNA]</scope>
    <source>
        <strain evidence="11 12">MCA 4718</strain>
    </source>
</reference>
<evidence type="ECO:0000313" key="12">
    <source>
        <dbReference type="Proteomes" id="UP000245942"/>
    </source>
</evidence>
<keyword evidence="6" id="KW-0995">Kinetochore</keyword>
<evidence type="ECO:0000256" key="9">
    <source>
        <dbReference type="ARBA" id="ARBA00023328"/>
    </source>
</evidence>
<keyword evidence="4" id="KW-0132">Cell division</keyword>
<dbReference type="Proteomes" id="UP000245942">
    <property type="component" value="Unassembled WGS sequence"/>
</dbReference>
<keyword evidence="9" id="KW-0137">Centromere</keyword>
<keyword evidence="3" id="KW-0158">Chromosome</keyword>
<dbReference type="RefSeq" id="XP_025346046.1">
    <property type="nucleotide sequence ID" value="XM_025490451.1"/>
</dbReference>
<evidence type="ECO:0000256" key="5">
    <source>
        <dbReference type="ARBA" id="ARBA00022776"/>
    </source>
</evidence>
<evidence type="ECO:0008006" key="13">
    <source>
        <dbReference type="Google" id="ProtNLM"/>
    </source>
</evidence>
<evidence type="ECO:0000256" key="4">
    <source>
        <dbReference type="ARBA" id="ARBA00022618"/>
    </source>
</evidence>
<keyword evidence="12" id="KW-1185">Reference proteome</keyword>
<evidence type="ECO:0000256" key="6">
    <source>
        <dbReference type="ARBA" id="ARBA00022838"/>
    </source>
</evidence>
<dbReference type="InterPro" id="IPR007128">
    <property type="entry name" value="PMF1/Nnf1"/>
</dbReference>
<keyword evidence="10" id="KW-0175">Coiled coil</keyword>
<sequence>RLARLQRGLERFLGLLDGKSSLEHFLQAFPTLSAEEIEPVRVKFVEDVKELIKSGHHSLTESYDLHERLPLLEQLCLEADRRADRGLPLDHEEMKDVFRPDLDISTALNAKALQGRRERVASLEEQLAELEAANALVHAKLVGNVDEAEKRQAEAKALLDALEGAVRDLQPDAALEKRMRSTLDGLASELGPRV</sequence>
<keyword evidence="5" id="KW-0498">Mitosis</keyword>
<evidence type="ECO:0000256" key="1">
    <source>
        <dbReference type="ARBA" id="ARBA00004123"/>
    </source>
</evidence>
<evidence type="ECO:0000313" key="11">
    <source>
        <dbReference type="EMBL" id="PWN18886.1"/>
    </source>
</evidence>
<accession>A0A316U0E1</accession>
<dbReference type="OrthoDB" id="3360966at2759"/>
<gene>
    <name evidence="11" type="ORF">BCV69DRAFT_251891</name>
</gene>
<comment type="subcellular location">
    <subcellularLocation>
        <location evidence="2">Chromosome</location>
        <location evidence="2">Centromere</location>
        <location evidence="2">Kinetochore</location>
    </subcellularLocation>
    <subcellularLocation>
        <location evidence="1">Nucleus</location>
    </subcellularLocation>
</comment>
<evidence type="ECO:0000256" key="2">
    <source>
        <dbReference type="ARBA" id="ARBA00004629"/>
    </source>
</evidence>
<proteinExistence type="predicted"/>
<keyword evidence="8" id="KW-0131">Cell cycle</keyword>
<organism evidence="11 12">
    <name type="scientific">Pseudomicrostroma glucosiphilum</name>
    <dbReference type="NCBI Taxonomy" id="1684307"/>
    <lineage>
        <taxon>Eukaryota</taxon>
        <taxon>Fungi</taxon>
        <taxon>Dikarya</taxon>
        <taxon>Basidiomycota</taxon>
        <taxon>Ustilaginomycotina</taxon>
        <taxon>Exobasidiomycetes</taxon>
        <taxon>Microstromatales</taxon>
        <taxon>Microstromatales incertae sedis</taxon>
        <taxon>Pseudomicrostroma</taxon>
    </lineage>
</organism>
<dbReference type="GO" id="GO:0000444">
    <property type="term" value="C:MIS12/MIND type complex"/>
    <property type="evidence" value="ECO:0007669"/>
    <property type="project" value="InterPro"/>
</dbReference>
<keyword evidence="7" id="KW-0539">Nucleus</keyword>
<evidence type="ECO:0000256" key="7">
    <source>
        <dbReference type="ARBA" id="ARBA00023242"/>
    </source>
</evidence>